<dbReference type="STRING" id="1367422.A0A178ZWN3"/>
<dbReference type="SUPFAM" id="SSF47459">
    <property type="entry name" value="HLH, helix-loop-helix DNA-binding domain"/>
    <property type="match status" value="1"/>
</dbReference>
<organism evidence="4 5">
    <name type="scientific">Fonsecaea erecta</name>
    <dbReference type="NCBI Taxonomy" id="1367422"/>
    <lineage>
        <taxon>Eukaryota</taxon>
        <taxon>Fungi</taxon>
        <taxon>Dikarya</taxon>
        <taxon>Ascomycota</taxon>
        <taxon>Pezizomycotina</taxon>
        <taxon>Eurotiomycetes</taxon>
        <taxon>Chaetothyriomycetidae</taxon>
        <taxon>Chaetothyriales</taxon>
        <taxon>Herpotrichiellaceae</taxon>
        <taxon>Fonsecaea</taxon>
    </lineage>
</organism>
<reference evidence="4 5" key="1">
    <citation type="submission" date="2016-04" db="EMBL/GenBank/DDBJ databases">
        <title>Draft genome of Fonsecaea erecta CBS 125763.</title>
        <authorList>
            <person name="Weiss V.A."/>
            <person name="Vicente V.A."/>
            <person name="Raittz R.T."/>
            <person name="Moreno L.F."/>
            <person name="De Souza E.M."/>
            <person name="Pedrosa F.O."/>
            <person name="Steffens M.B."/>
            <person name="Faoro H."/>
            <person name="Tadra-Sfeir M.Z."/>
            <person name="Najafzadeh M.J."/>
            <person name="Felipe M.S."/>
            <person name="Teixeira M."/>
            <person name="Sun J."/>
            <person name="Xi L."/>
            <person name="Gomes R."/>
            <person name="De Azevedo C.M."/>
            <person name="Salgado C.G."/>
            <person name="Da Silva M.B."/>
            <person name="Nascimento M.F."/>
            <person name="Queiroz-Telles F."/>
            <person name="Attili D.S."/>
            <person name="Gorbushina A."/>
        </authorList>
    </citation>
    <scope>NUCLEOTIDE SEQUENCE [LARGE SCALE GENOMIC DNA]</scope>
    <source>
        <strain evidence="4 5">CBS 125763</strain>
    </source>
</reference>
<evidence type="ECO:0000259" key="3">
    <source>
        <dbReference type="PROSITE" id="PS50888"/>
    </source>
</evidence>
<dbReference type="SMART" id="SM00353">
    <property type="entry name" value="HLH"/>
    <property type="match status" value="1"/>
</dbReference>
<proteinExistence type="predicted"/>
<dbReference type="Proteomes" id="UP000078343">
    <property type="component" value="Unassembled WGS sequence"/>
</dbReference>
<feature type="compositionally biased region" description="Polar residues" evidence="2">
    <location>
        <begin position="311"/>
        <end position="327"/>
    </location>
</feature>
<name>A0A178ZWN3_9EURO</name>
<sequence length="634" mass="67124">MTQQDREQNVVWAQDMQDDGMVAGVGDEDFTKFLDLDNDFQHYAAMNNGHSGLDTPMGRLGFGNNAADLGFSGAEQMNVHVTPTSDPVDFANQLASNQPYAQYPQYQQIQMAQQYHVPPTPVSAEMHPGKYAQQMGNNGQILFDHQQVSFTPLVSPAQTPMDGGFAMSDYGLADEFFSPLTSPAIEAQAAFTSTGTTASPVDLNDLSAAGKPLTAGTKRPRRKGSNAARAPARSVKQSPAMKPQPRRRHPSLTSLPMDKIRSMLPQGTLGSTLHPSAPNSAALLGSDDSVSPEPLSEAAMRPPPVPHPGKSPQSTITAQNAQSTNPVTPATLMRMPSNQSVAMRQMEHHGPVQGADEPMEDIMLPAAAASATMSQGLQSIDLGKSSVSGENTPTLSAKSTKISAASTPRSALTRTTSQETFAKPGKIDSRGGGRASKKRQSTSSATISPALRPKISPSISPLAPATGPGMSHLSAETSALYLASKSNYQNILEGTHLPGVSYPETLAENLTSKRTSHKIAEQGRRNRINLALKEIEALLPASILVANNKKDRPSKDENEDGEALAAATTGKPPPPGQGASKASTVEMAIVYIKSLQSELKDTKERLEAAEKKAAEASNRESSSECQGTSEAEGV</sequence>
<dbReference type="GO" id="GO:0046983">
    <property type="term" value="F:protein dimerization activity"/>
    <property type="evidence" value="ECO:0007669"/>
    <property type="project" value="InterPro"/>
</dbReference>
<dbReference type="PROSITE" id="PS50888">
    <property type="entry name" value="BHLH"/>
    <property type="match status" value="1"/>
</dbReference>
<dbReference type="PANTHER" id="PTHR13935:SF106">
    <property type="entry name" value="ACHAETE-SCUTE COMPLEX PROTEIN T5-RELATED"/>
    <property type="match status" value="1"/>
</dbReference>
<protein>
    <recommendedName>
        <fullName evidence="3">BHLH domain-containing protein</fullName>
    </recommendedName>
</protein>
<dbReference type="PANTHER" id="PTHR13935">
    <property type="entry name" value="ACHAETE-SCUTE TRANSCRIPTION FACTOR-RELATED"/>
    <property type="match status" value="1"/>
</dbReference>
<evidence type="ECO:0000256" key="1">
    <source>
        <dbReference type="ARBA" id="ARBA00023125"/>
    </source>
</evidence>
<dbReference type="InterPro" id="IPR015660">
    <property type="entry name" value="MASH1/Ascl1a-like"/>
</dbReference>
<feature type="compositionally biased region" description="Polar residues" evidence="2">
    <location>
        <begin position="385"/>
        <end position="395"/>
    </location>
</feature>
<feature type="domain" description="BHLH" evidence="3">
    <location>
        <begin position="512"/>
        <end position="595"/>
    </location>
</feature>
<feature type="compositionally biased region" description="Polar residues" evidence="2">
    <location>
        <begin position="408"/>
        <end position="420"/>
    </location>
</feature>
<dbReference type="GO" id="GO:0090575">
    <property type="term" value="C:RNA polymerase II transcription regulator complex"/>
    <property type="evidence" value="ECO:0007669"/>
    <property type="project" value="TreeGrafter"/>
</dbReference>
<feature type="region of interest" description="Disordered" evidence="2">
    <location>
        <begin position="549"/>
        <end position="582"/>
    </location>
</feature>
<dbReference type="InterPro" id="IPR036638">
    <property type="entry name" value="HLH_DNA-bd_sf"/>
</dbReference>
<feature type="compositionally biased region" description="Polar residues" evidence="2">
    <location>
        <begin position="625"/>
        <end position="634"/>
    </location>
</feature>
<dbReference type="CDD" id="cd11392">
    <property type="entry name" value="bHLH_ScPHO4_like"/>
    <property type="match status" value="1"/>
</dbReference>
<evidence type="ECO:0000313" key="4">
    <source>
        <dbReference type="EMBL" id="OAP63816.1"/>
    </source>
</evidence>
<dbReference type="AlphaFoldDB" id="A0A178ZWN3"/>
<dbReference type="GeneID" id="30007213"/>
<keyword evidence="1" id="KW-0238">DNA-binding</keyword>
<evidence type="ECO:0000313" key="5">
    <source>
        <dbReference type="Proteomes" id="UP000078343"/>
    </source>
</evidence>
<feature type="compositionally biased region" description="Basic and acidic residues" evidence="2">
    <location>
        <begin position="599"/>
        <end position="622"/>
    </location>
</feature>
<feature type="region of interest" description="Disordered" evidence="2">
    <location>
        <begin position="196"/>
        <end position="327"/>
    </location>
</feature>
<feature type="region of interest" description="Disordered" evidence="2">
    <location>
        <begin position="599"/>
        <end position="634"/>
    </location>
</feature>
<accession>A0A178ZWN3</accession>
<dbReference type="Pfam" id="PF00010">
    <property type="entry name" value="HLH"/>
    <property type="match status" value="1"/>
</dbReference>
<dbReference type="Gene3D" id="4.10.280.10">
    <property type="entry name" value="Helix-loop-helix DNA-binding domain"/>
    <property type="match status" value="1"/>
</dbReference>
<keyword evidence="5" id="KW-1185">Reference proteome</keyword>
<dbReference type="GO" id="GO:0000977">
    <property type="term" value="F:RNA polymerase II transcription regulatory region sequence-specific DNA binding"/>
    <property type="evidence" value="ECO:0007669"/>
    <property type="project" value="TreeGrafter"/>
</dbReference>
<feature type="compositionally biased region" description="Polar residues" evidence="2">
    <location>
        <begin position="268"/>
        <end position="279"/>
    </location>
</feature>
<dbReference type="RefSeq" id="XP_018697183.1">
    <property type="nucleotide sequence ID" value="XM_018834559.1"/>
</dbReference>
<feature type="compositionally biased region" description="Low complexity" evidence="2">
    <location>
        <begin position="396"/>
        <end position="407"/>
    </location>
</feature>
<evidence type="ECO:0000256" key="2">
    <source>
        <dbReference type="SAM" id="MobiDB-lite"/>
    </source>
</evidence>
<comment type="caution">
    <text evidence="4">The sequence shown here is derived from an EMBL/GenBank/DDBJ whole genome shotgun (WGS) entry which is preliminary data.</text>
</comment>
<dbReference type="EMBL" id="LVYI01000002">
    <property type="protein sequence ID" value="OAP63816.1"/>
    <property type="molecule type" value="Genomic_DNA"/>
</dbReference>
<dbReference type="GO" id="GO:0000981">
    <property type="term" value="F:DNA-binding transcription factor activity, RNA polymerase II-specific"/>
    <property type="evidence" value="ECO:0007669"/>
    <property type="project" value="TreeGrafter"/>
</dbReference>
<dbReference type="OrthoDB" id="5344169at2759"/>
<feature type="region of interest" description="Disordered" evidence="2">
    <location>
        <begin position="382"/>
        <end position="471"/>
    </location>
</feature>
<gene>
    <name evidence="4" type="ORF">AYL99_03043</name>
</gene>
<dbReference type="InterPro" id="IPR011598">
    <property type="entry name" value="bHLH_dom"/>
</dbReference>